<feature type="compositionally biased region" description="Low complexity" evidence="1">
    <location>
        <begin position="53"/>
        <end position="65"/>
    </location>
</feature>
<feature type="region of interest" description="Disordered" evidence="1">
    <location>
        <begin position="1"/>
        <end position="93"/>
    </location>
</feature>
<name>A0A8E0VF18_9TREM</name>
<comment type="caution">
    <text evidence="2">The sequence shown here is derived from an EMBL/GenBank/DDBJ whole genome shotgun (WGS) entry which is preliminary data.</text>
</comment>
<evidence type="ECO:0000313" key="3">
    <source>
        <dbReference type="Proteomes" id="UP000728185"/>
    </source>
</evidence>
<dbReference type="Proteomes" id="UP000728185">
    <property type="component" value="Unassembled WGS sequence"/>
</dbReference>
<sequence>MTTRTSKTHHGFNVSGTSGAMPLPSSGTGHHNLVLERSATMGSPNTNTSVIGNANSSASASMSSSTRGPGGDGSVASNLSSCPPHGNVSTSRSGYVQRMRMSDFVRAIFLIRNVNNLILCP</sequence>
<evidence type="ECO:0000256" key="1">
    <source>
        <dbReference type="SAM" id="MobiDB-lite"/>
    </source>
</evidence>
<proteinExistence type="predicted"/>
<organism evidence="2 3">
    <name type="scientific">Fasciolopsis buskii</name>
    <dbReference type="NCBI Taxonomy" id="27845"/>
    <lineage>
        <taxon>Eukaryota</taxon>
        <taxon>Metazoa</taxon>
        <taxon>Spiralia</taxon>
        <taxon>Lophotrochozoa</taxon>
        <taxon>Platyhelminthes</taxon>
        <taxon>Trematoda</taxon>
        <taxon>Digenea</taxon>
        <taxon>Plagiorchiida</taxon>
        <taxon>Echinostomata</taxon>
        <taxon>Echinostomatoidea</taxon>
        <taxon>Fasciolidae</taxon>
        <taxon>Fasciolopsis</taxon>
    </lineage>
</organism>
<feature type="compositionally biased region" description="Polar residues" evidence="1">
    <location>
        <begin position="40"/>
        <end position="52"/>
    </location>
</feature>
<feature type="compositionally biased region" description="Polar residues" evidence="1">
    <location>
        <begin position="75"/>
        <end position="93"/>
    </location>
</feature>
<protein>
    <submittedName>
        <fullName evidence="2">Uncharacterized protein</fullName>
    </submittedName>
</protein>
<dbReference type="EMBL" id="LUCM01011302">
    <property type="protein sequence ID" value="KAA0184160.1"/>
    <property type="molecule type" value="Genomic_DNA"/>
</dbReference>
<dbReference type="AlphaFoldDB" id="A0A8E0VF18"/>
<reference evidence="2" key="1">
    <citation type="submission" date="2019-05" db="EMBL/GenBank/DDBJ databases">
        <title>Annotation for the trematode Fasciolopsis buski.</title>
        <authorList>
            <person name="Choi Y.-J."/>
        </authorList>
    </citation>
    <scope>NUCLEOTIDE SEQUENCE</scope>
    <source>
        <strain evidence="2">HT</strain>
        <tissue evidence="2">Whole worm</tissue>
    </source>
</reference>
<accession>A0A8E0VF18</accession>
<keyword evidence="3" id="KW-1185">Reference proteome</keyword>
<evidence type="ECO:0000313" key="2">
    <source>
        <dbReference type="EMBL" id="KAA0184160.1"/>
    </source>
</evidence>
<gene>
    <name evidence="2" type="ORF">FBUS_11561</name>
</gene>
<feature type="compositionally biased region" description="Basic residues" evidence="1">
    <location>
        <begin position="1"/>
        <end position="10"/>
    </location>
</feature>